<evidence type="ECO:0000313" key="1">
    <source>
        <dbReference type="EMBL" id="MBY4798121.1"/>
    </source>
</evidence>
<protein>
    <recommendedName>
        <fullName evidence="3">DUF4352 domain-containing protein</fullName>
    </recommendedName>
</protein>
<sequence>MGSRLRGSVASITPVLVLLLGLIGVLLPGRASFARAQDAGADRSSVIKIVESKVTQNGNPVTEVIDPDKSFEVEVSFTFPIIKNNLIGTPVANGIADVSQQVDDGDYAFFDLGKNFLAQDASGRSLPVYVSAPGQPEHGMRIGTIELLQKDGEPIRAKMLFHDPNGEFSYETDGRKDIVVHL</sequence>
<comment type="caution">
    <text evidence="1">The sequence shown here is derived from an EMBL/GenBank/DDBJ whole genome shotgun (WGS) entry which is preliminary data.</text>
</comment>
<proteinExistence type="predicted"/>
<dbReference type="RefSeq" id="WP_222199847.1">
    <property type="nucleotide sequence ID" value="NZ_JAIMFO010000008.1"/>
</dbReference>
<evidence type="ECO:0008006" key="3">
    <source>
        <dbReference type="Google" id="ProtNLM"/>
    </source>
</evidence>
<name>A0ABS7ML79_9ACTN</name>
<evidence type="ECO:0000313" key="2">
    <source>
        <dbReference type="Proteomes" id="UP000700908"/>
    </source>
</evidence>
<keyword evidence="2" id="KW-1185">Reference proteome</keyword>
<organism evidence="1 2">
    <name type="scientific">Collinsella ureilytica</name>
    <dbReference type="NCBI Taxonomy" id="2869515"/>
    <lineage>
        <taxon>Bacteria</taxon>
        <taxon>Bacillati</taxon>
        <taxon>Actinomycetota</taxon>
        <taxon>Coriobacteriia</taxon>
        <taxon>Coriobacteriales</taxon>
        <taxon>Coriobacteriaceae</taxon>
        <taxon>Collinsella</taxon>
    </lineage>
</organism>
<dbReference type="Proteomes" id="UP000700908">
    <property type="component" value="Unassembled WGS sequence"/>
</dbReference>
<reference evidence="1 2" key="1">
    <citation type="submission" date="2021-08" db="EMBL/GenBank/DDBJ databases">
        <title>Collinsella faecalis sp. nov. isolated from swine faeces.</title>
        <authorList>
            <person name="Oh B.S."/>
            <person name="Lee J.H."/>
        </authorList>
    </citation>
    <scope>NUCLEOTIDE SEQUENCE [LARGE SCALE GENOMIC DNA]</scope>
    <source>
        <strain evidence="1 2">AGMB00827</strain>
    </source>
</reference>
<gene>
    <name evidence="1" type="ORF">K6V98_07160</name>
</gene>
<accession>A0ABS7ML79</accession>
<dbReference type="EMBL" id="JAIMFO010000008">
    <property type="protein sequence ID" value="MBY4798121.1"/>
    <property type="molecule type" value="Genomic_DNA"/>
</dbReference>